<protein>
    <submittedName>
        <fullName evidence="2">Uncharacterized protein</fullName>
    </submittedName>
</protein>
<dbReference type="HOGENOM" id="CLU_2509214_0_0_11"/>
<dbReference type="KEGG" id="nml:Namu_1382"/>
<evidence type="ECO:0000313" key="3">
    <source>
        <dbReference type="Proteomes" id="UP000002218"/>
    </source>
</evidence>
<dbReference type="AlphaFoldDB" id="C8XEC6"/>
<dbReference type="InParanoid" id="C8XEC6"/>
<dbReference type="EMBL" id="CP001737">
    <property type="protein sequence ID" value="ACV77784.1"/>
    <property type="molecule type" value="Genomic_DNA"/>
</dbReference>
<evidence type="ECO:0000313" key="2">
    <source>
        <dbReference type="EMBL" id="ACV77784.1"/>
    </source>
</evidence>
<reference evidence="2 3" key="2">
    <citation type="journal article" date="2010" name="Stand. Genomic Sci.">
        <title>Complete genome sequence of Nakamurella multipartita type strain (Y-104).</title>
        <authorList>
            <person name="Tice H."/>
            <person name="Mayilraj S."/>
            <person name="Sims D."/>
            <person name="Lapidus A."/>
            <person name="Nolan M."/>
            <person name="Lucas S."/>
            <person name="Glavina Del Rio T."/>
            <person name="Copeland A."/>
            <person name="Cheng J.F."/>
            <person name="Meincke L."/>
            <person name="Bruce D."/>
            <person name="Goodwin L."/>
            <person name="Pitluck S."/>
            <person name="Ivanova N."/>
            <person name="Mavromatis K."/>
            <person name="Ovchinnikova G."/>
            <person name="Pati A."/>
            <person name="Chen A."/>
            <person name="Palaniappan K."/>
            <person name="Land M."/>
            <person name="Hauser L."/>
            <person name="Chang Y.J."/>
            <person name="Jeffries C.D."/>
            <person name="Detter J.C."/>
            <person name="Brettin T."/>
            <person name="Rohde M."/>
            <person name="Goker M."/>
            <person name="Bristow J."/>
            <person name="Eisen J.A."/>
            <person name="Markowitz V."/>
            <person name="Hugenholtz P."/>
            <person name="Kyrpides N.C."/>
            <person name="Klenk H.P."/>
            <person name="Chen F."/>
        </authorList>
    </citation>
    <scope>NUCLEOTIDE SEQUENCE [LARGE SCALE GENOMIC DNA]</scope>
    <source>
        <strain evidence="3">ATCC 700099 / DSM 44233 / CIP 104796 / JCM 9543 / NBRC 105858 / Y-104</strain>
    </source>
</reference>
<organism evidence="2 3">
    <name type="scientific">Nakamurella multipartita (strain ATCC 700099 / DSM 44233 / CIP 104796 / JCM 9543 / NBRC 105858 / Y-104)</name>
    <name type="common">Microsphaera multipartita</name>
    <dbReference type="NCBI Taxonomy" id="479431"/>
    <lineage>
        <taxon>Bacteria</taxon>
        <taxon>Bacillati</taxon>
        <taxon>Actinomycetota</taxon>
        <taxon>Actinomycetes</taxon>
        <taxon>Nakamurellales</taxon>
        <taxon>Nakamurellaceae</taxon>
        <taxon>Nakamurella</taxon>
    </lineage>
</organism>
<sequence length="85" mass="8891">MIDAAAGYRKETRIERSEGTTAMTTADWTADADPADLAEQQVPVLDDEGTEPAVTGIGEFGEADSADVIEQAVVVGGDDDGYDRA</sequence>
<keyword evidence="3" id="KW-1185">Reference proteome</keyword>
<name>C8XEC6_NAKMY</name>
<gene>
    <name evidence="2" type="ordered locus">Namu_1382</name>
</gene>
<reference evidence="3" key="1">
    <citation type="submission" date="2009-09" db="EMBL/GenBank/DDBJ databases">
        <title>The complete genome of Nakamurella multipartita DSM 44233.</title>
        <authorList>
            <consortium name="US DOE Joint Genome Institute (JGI-PGF)"/>
            <person name="Lucas S."/>
            <person name="Copeland A."/>
            <person name="Lapidus A."/>
            <person name="Glavina del Rio T."/>
            <person name="Dalin E."/>
            <person name="Tice H."/>
            <person name="Bruce D."/>
            <person name="Goodwin L."/>
            <person name="Pitluck S."/>
            <person name="Kyrpides N."/>
            <person name="Mavromatis K."/>
            <person name="Ivanova N."/>
            <person name="Ovchinnikova G."/>
            <person name="Sims D."/>
            <person name="Meincke L."/>
            <person name="Brettin T."/>
            <person name="Detter J.C."/>
            <person name="Han C."/>
            <person name="Larimer F."/>
            <person name="Land M."/>
            <person name="Hauser L."/>
            <person name="Markowitz V."/>
            <person name="Cheng J.-F."/>
            <person name="Hugenholtz P."/>
            <person name="Woyke T."/>
            <person name="Wu D."/>
            <person name="Klenk H.-P."/>
            <person name="Eisen J.A."/>
        </authorList>
    </citation>
    <scope>NUCLEOTIDE SEQUENCE [LARGE SCALE GENOMIC DNA]</scope>
    <source>
        <strain evidence="3">ATCC 700099 / DSM 44233 / CIP 104796 / JCM 9543 / NBRC 105858 / Y-104</strain>
    </source>
</reference>
<proteinExistence type="predicted"/>
<accession>C8XEC6</accession>
<feature type="region of interest" description="Disordered" evidence="1">
    <location>
        <begin position="1"/>
        <end position="30"/>
    </location>
</feature>
<evidence type="ECO:0000256" key="1">
    <source>
        <dbReference type="SAM" id="MobiDB-lite"/>
    </source>
</evidence>
<feature type="compositionally biased region" description="Low complexity" evidence="1">
    <location>
        <begin position="20"/>
        <end position="30"/>
    </location>
</feature>
<dbReference type="Proteomes" id="UP000002218">
    <property type="component" value="Chromosome"/>
</dbReference>
<feature type="compositionally biased region" description="Basic and acidic residues" evidence="1">
    <location>
        <begin position="8"/>
        <end position="18"/>
    </location>
</feature>